<gene>
    <name evidence="1" type="ORF">HX095_11545</name>
</gene>
<organism evidence="1 2">
    <name type="scientific">Empedobacter falsenii</name>
    <dbReference type="NCBI Taxonomy" id="343874"/>
    <lineage>
        <taxon>Bacteria</taxon>
        <taxon>Pseudomonadati</taxon>
        <taxon>Bacteroidota</taxon>
        <taxon>Flavobacteriia</taxon>
        <taxon>Flavobacteriales</taxon>
        <taxon>Weeksellaceae</taxon>
        <taxon>Empedobacter</taxon>
    </lineage>
</organism>
<accession>A0AAW7DJU1</accession>
<comment type="caution">
    <text evidence="1">The sequence shown here is derived from an EMBL/GenBank/DDBJ whole genome shotgun (WGS) entry which is preliminary data.</text>
</comment>
<dbReference type="RefSeq" id="WP_286486380.1">
    <property type="nucleotide sequence ID" value="NZ_JACALR010000005.1"/>
</dbReference>
<dbReference type="Pfam" id="PF14281">
    <property type="entry name" value="PDDEXK_4"/>
    <property type="match status" value="1"/>
</dbReference>
<dbReference type="Proteomes" id="UP001173578">
    <property type="component" value="Unassembled WGS sequence"/>
</dbReference>
<sequence length="380" mass="43386">MNHIDQLLNEIKSFNKHKALKSSVNGENFNMFRICGVDHYENTHSAILAEILNPKGTHNFGAKFLEAFIKTLKRSELIEDNFDFSLQNVMVITENASVFGRLDILIRNSNNQALLLENKIYAGDQHNQLLRYQNFGKREFGNQFKLLYLTLQGNESNNTDKEIVDYIQVSYGEIILNWLERCIEISARSPIVRETLIQYANHIKSLTNNTTANIMSQELIDKLSTLENLEAAYIIADNLSKVRNNIINTVLLPQMHEIANELNLVFNSTEGDYVNTSWAGFGFAVPQYKNYNVFMEFGKRGLNNLIIGFVPKSENSDTAVFPQIKQVVGGGNNRCAFQKFPFHPNWHAEAMKAILTGEMKTIIKDKIQNLLEITKDIENI</sequence>
<reference evidence="1" key="1">
    <citation type="submission" date="2020-06" db="EMBL/GenBank/DDBJ databases">
        <authorList>
            <person name="Dong N."/>
        </authorList>
    </citation>
    <scope>NUCLEOTIDE SEQUENCE</scope>
    <source>
        <strain evidence="1">210</strain>
    </source>
</reference>
<name>A0AAW7DJU1_9FLAO</name>
<evidence type="ECO:0000313" key="1">
    <source>
        <dbReference type="EMBL" id="MDM1551848.1"/>
    </source>
</evidence>
<dbReference type="AlphaFoldDB" id="A0AAW7DJU1"/>
<dbReference type="InterPro" id="IPR029470">
    <property type="entry name" value="PDDEXK_4"/>
</dbReference>
<evidence type="ECO:0000313" key="2">
    <source>
        <dbReference type="Proteomes" id="UP001173578"/>
    </source>
</evidence>
<reference evidence="1" key="2">
    <citation type="journal article" date="2022" name="Sci. Total Environ.">
        <title>Prevalence, transmission, and molecular epidemiology of tet(X)-positive bacteria among humans, animals, and environmental niches in China: An epidemiological, and genomic-based study.</title>
        <authorList>
            <person name="Dong N."/>
            <person name="Zeng Y."/>
            <person name="Cai C."/>
            <person name="Sun C."/>
            <person name="Lu J."/>
            <person name="Liu C."/>
            <person name="Zhou H."/>
            <person name="Sun Q."/>
            <person name="Shu L."/>
            <person name="Wang H."/>
            <person name="Wang Y."/>
            <person name="Wang S."/>
            <person name="Wu C."/>
            <person name="Chan E.W."/>
            <person name="Chen G."/>
            <person name="Shen Z."/>
            <person name="Chen S."/>
            <person name="Zhang R."/>
        </authorList>
    </citation>
    <scope>NUCLEOTIDE SEQUENCE</scope>
    <source>
        <strain evidence="1">210</strain>
    </source>
</reference>
<protein>
    <submittedName>
        <fullName evidence="1">PD-(D/E)XK nuclease family protein</fullName>
    </submittedName>
</protein>
<dbReference type="EMBL" id="JACALR010000005">
    <property type="protein sequence ID" value="MDM1551848.1"/>
    <property type="molecule type" value="Genomic_DNA"/>
</dbReference>
<proteinExistence type="predicted"/>